<dbReference type="PANTHER" id="PTHR37534:SF48">
    <property type="entry name" value="FINGER DOMAIN PROTEIN, PUTATIVE-RELATED"/>
    <property type="match status" value="1"/>
</dbReference>
<evidence type="ECO:0000313" key="10">
    <source>
        <dbReference type="Proteomes" id="UP000006039"/>
    </source>
</evidence>
<dbReference type="Proteomes" id="UP000006039">
    <property type="component" value="Unassembled WGS sequence"/>
</dbReference>
<protein>
    <recommendedName>
        <fullName evidence="11">Zn(2)-C6 fungal-type domain-containing protein</fullName>
    </recommendedName>
</protein>
<dbReference type="EMBL" id="GL385395">
    <property type="protein sequence ID" value="EJT82460.1"/>
    <property type="molecule type" value="Genomic_DNA"/>
</dbReference>
<dbReference type="eggNOG" id="ENOG502SKHG">
    <property type="taxonomic scope" value="Eukaryota"/>
</dbReference>
<dbReference type="GO" id="GO:0045944">
    <property type="term" value="P:positive regulation of transcription by RNA polymerase II"/>
    <property type="evidence" value="ECO:0007669"/>
    <property type="project" value="TreeGrafter"/>
</dbReference>
<reference evidence="10" key="1">
    <citation type="submission" date="2010-07" db="EMBL/GenBank/DDBJ databases">
        <title>The genome sequence of Gaeumannomyces graminis var. tritici strain R3-111a-1.</title>
        <authorList>
            <consortium name="The Broad Institute Genome Sequencing Platform"/>
            <person name="Ma L.-J."/>
            <person name="Dead R."/>
            <person name="Young S."/>
            <person name="Zeng Q."/>
            <person name="Koehrsen M."/>
            <person name="Alvarado L."/>
            <person name="Berlin A."/>
            <person name="Chapman S.B."/>
            <person name="Chen Z."/>
            <person name="Freedman E."/>
            <person name="Gellesch M."/>
            <person name="Goldberg J."/>
            <person name="Griggs A."/>
            <person name="Gujja S."/>
            <person name="Heilman E.R."/>
            <person name="Heiman D."/>
            <person name="Hepburn T."/>
            <person name="Howarth C."/>
            <person name="Jen D."/>
            <person name="Larson L."/>
            <person name="Mehta T."/>
            <person name="Neiman D."/>
            <person name="Pearson M."/>
            <person name="Roberts A."/>
            <person name="Saif S."/>
            <person name="Shea T."/>
            <person name="Shenoy N."/>
            <person name="Sisk P."/>
            <person name="Stolte C."/>
            <person name="Sykes S."/>
            <person name="Walk T."/>
            <person name="White J."/>
            <person name="Yandava C."/>
            <person name="Haas B."/>
            <person name="Nusbaum C."/>
            <person name="Birren B."/>
        </authorList>
    </citation>
    <scope>NUCLEOTIDE SEQUENCE [LARGE SCALE GENOMIC DNA]</scope>
    <source>
        <strain evidence="10">R3-111a-1</strain>
    </source>
</reference>
<keyword evidence="2" id="KW-0862">Zinc</keyword>
<evidence type="ECO:0000256" key="7">
    <source>
        <dbReference type="SAM" id="MobiDB-lite"/>
    </source>
</evidence>
<reference evidence="9" key="5">
    <citation type="submission" date="2018-04" db="UniProtKB">
        <authorList>
            <consortium name="EnsemblFungi"/>
        </authorList>
    </citation>
    <scope>IDENTIFICATION</scope>
    <source>
        <strain evidence="9">R3-111a-1</strain>
    </source>
</reference>
<evidence type="ECO:0000256" key="6">
    <source>
        <dbReference type="ARBA" id="ARBA00023242"/>
    </source>
</evidence>
<comment type="subcellular location">
    <subcellularLocation>
        <location evidence="1">Nucleus</location>
    </subcellularLocation>
</comment>
<keyword evidence="4" id="KW-0238">DNA-binding</keyword>
<dbReference type="GO" id="GO:0000981">
    <property type="term" value="F:DNA-binding transcription factor activity, RNA polymerase II-specific"/>
    <property type="evidence" value="ECO:0007669"/>
    <property type="project" value="InterPro"/>
</dbReference>
<proteinExistence type="predicted"/>
<organism evidence="8">
    <name type="scientific">Gaeumannomyces tritici (strain R3-111a-1)</name>
    <name type="common">Wheat and barley take-all root rot fungus</name>
    <name type="synonym">Gaeumannomyces graminis var. tritici</name>
    <dbReference type="NCBI Taxonomy" id="644352"/>
    <lineage>
        <taxon>Eukaryota</taxon>
        <taxon>Fungi</taxon>
        <taxon>Dikarya</taxon>
        <taxon>Ascomycota</taxon>
        <taxon>Pezizomycotina</taxon>
        <taxon>Sordariomycetes</taxon>
        <taxon>Sordariomycetidae</taxon>
        <taxon>Magnaporthales</taxon>
        <taxon>Magnaporthaceae</taxon>
        <taxon>Gaeumannomyces</taxon>
    </lineage>
</organism>
<evidence type="ECO:0000256" key="3">
    <source>
        <dbReference type="ARBA" id="ARBA00023015"/>
    </source>
</evidence>
<evidence type="ECO:0000313" key="9">
    <source>
        <dbReference type="EnsemblFungi" id="EJT82460"/>
    </source>
</evidence>
<dbReference type="GeneID" id="20342891"/>
<gene>
    <name evidence="9" type="primary">20342891</name>
    <name evidence="8" type="ORF">GGTG_02433</name>
</gene>
<sequence length="555" mass="60752">MDKAAPKRHCWECLRLNLVCDATKPECSRCVLAATSCPGYGDTKPTRLRWLAPGRVKSRRTKTITTGHDDNKSLAATAPSQPPPLHDEEASASASLVPMAIDENPELTDTALLLFQAMEYYNSCIYMDMWPIHQLGQHPNLYPVSVAHVRQGLERPAYLQFGMMCMALVHRINRLGGPACPQSKALARQFYQFRGIAIHGLSQGIGTDSSLADNCLIAGILTVLLNDCNFGTGLHASWRYHLQGLYRLITLRGGFVALAESPGMAPLLTSFWSVAVYGNTTCPADDLVGTSTCLDCVEFILKRCAENTTPFLLCPPGLFVEIIKINHLRWRAATATQERRAEHKPSGAIMNVHDHGLTGEAMEIMVRVAAFSPDLWADHKRHQSSRSSWALAGRLYQAVVTIYCISSLRSASVLPHHSHVLDACQAACLRLAHAVLSAEQGGLLASPSTRRFMLWPLVVMGVEAAAARDDERDGEDGSGSYGATLRVFVSEQLVKLSADLSTNVPLTAKGVLDVFWAKLPPSLSPEYGRARWDDCFDRPYALTTQIAVDTDRLGG</sequence>
<dbReference type="RefSeq" id="XP_009218469.1">
    <property type="nucleotide sequence ID" value="XM_009220205.1"/>
</dbReference>
<keyword evidence="5" id="KW-0804">Transcription</keyword>
<reference evidence="8" key="2">
    <citation type="submission" date="2010-07" db="EMBL/GenBank/DDBJ databases">
        <authorList>
            <consortium name="The Broad Institute Genome Sequencing Platform"/>
            <consortium name="Broad Institute Genome Sequencing Center for Infectious Disease"/>
            <person name="Ma L.-J."/>
            <person name="Dead R."/>
            <person name="Young S."/>
            <person name="Zeng Q."/>
            <person name="Koehrsen M."/>
            <person name="Alvarado L."/>
            <person name="Berlin A."/>
            <person name="Chapman S.B."/>
            <person name="Chen Z."/>
            <person name="Freedman E."/>
            <person name="Gellesch M."/>
            <person name="Goldberg J."/>
            <person name="Griggs A."/>
            <person name="Gujja S."/>
            <person name="Heilman E.R."/>
            <person name="Heiman D."/>
            <person name="Hepburn T."/>
            <person name="Howarth C."/>
            <person name="Jen D."/>
            <person name="Larson L."/>
            <person name="Mehta T."/>
            <person name="Neiman D."/>
            <person name="Pearson M."/>
            <person name="Roberts A."/>
            <person name="Saif S."/>
            <person name="Shea T."/>
            <person name="Shenoy N."/>
            <person name="Sisk P."/>
            <person name="Stolte C."/>
            <person name="Sykes S."/>
            <person name="Walk T."/>
            <person name="White J."/>
            <person name="Yandava C."/>
            <person name="Haas B."/>
            <person name="Nusbaum C."/>
            <person name="Birren B."/>
        </authorList>
    </citation>
    <scope>NUCLEOTIDE SEQUENCE</scope>
    <source>
        <strain evidence="8">R3-111a-1</strain>
    </source>
</reference>
<evidence type="ECO:0000313" key="8">
    <source>
        <dbReference type="EMBL" id="EJT82460.1"/>
    </source>
</evidence>
<dbReference type="OrthoDB" id="5386330at2759"/>
<keyword evidence="6" id="KW-0539">Nucleus</keyword>
<evidence type="ECO:0000256" key="5">
    <source>
        <dbReference type="ARBA" id="ARBA00023163"/>
    </source>
</evidence>
<dbReference type="AlphaFoldDB" id="J3NMC9"/>
<evidence type="ECO:0000256" key="4">
    <source>
        <dbReference type="ARBA" id="ARBA00023125"/>
    </source>
</evidence>
<dbReference type="InterPro" id="IPR021858">
    <property type="entry name" value="Fun_TF"/>
</dbReference>
<dbReference type="HOGENOM" id="CLU_021916_2_1_1"/>
<dbReference type="GO" id="GO:0005634">
    <property type="term" value="C:nucleus"/>
    <property type="evidence" value="ECO:0007669"/>
    <property type="project" value="UniProtKB-SubCell"/>
</dbReference>
<accession>J3NMC9</accession>
<evidence type="ECO:0008006" key="11">
    <source>
        <dbReference type="Google" id="ProtNLM"/>
    </source>
</evidence>
<dbReference type="Pfam" id="PF11951">
    <property type="entry name" value="Fungal_trans_2"/>
    <property type="match status" value="1"/>
</dbReference>
<dbReference type="CDD" id="cd00067">
    <property type="entry name" value="GAL4"/>
    <property type="match status" value="1"/>
</dbReference>
<evidence type="ECO:0000256" key="1">
    <source>
        <dbReference type="ARBA" id="ARBA00004123"/>
    </source>
</evidence>
<dbReference type="GO" id="GO:0008270">
    <property type="term" value="F:zinc ion binding"/>
    <property type="evidence" value="ECO:0007669"/>
    <property type="project" value="InterPro"/>
</dbReference>
<feature type="region of interest" description="Disordered" evidence="7">
    <location>
        <begin position="59"/>
        <end position="92"/>
    </location>
</feature>
<dbReference type="VEuPathDB" id="FungiDB:GGTG_02433"/>
<dbReference type="PANTHER" id="PTHR37534">
    <property type="entry name" value="TRANSCRIPTIONAL ACTIVATOR PROTEIN UGA3"/>
    <property type="match status" value="1"/>
</dbReference>
<reference evidence="8" key="3">
    <citation type="submission" date="2010-09" db="EMBL/GenBank/DDBJ databases">
        <title>Annotation of Gaeumannomyces graminis var. tritici R3-111a-1.</title>
        <authorList>
            <consortium name="The Broad Institute Genome Sequencing Platform"/>
            <person name="Ma L.-J."/>
            <person name="Dead R."/>
            <person name="Young S.K."/>
            <person name="Zeng Q."/>
            <person name="Gargeya S."/>
            <person name="Fitzgerald M."/>
            <person name="Haas B."/>
            <person name="Abouelleil A."/>
            <person name="Alvarado L."/>
            <person name="Arachchi H.M."/>
            <person name="Berlin A."/>
            <person name="Brown A."/>
            <person name="Chapman S.B."/>
            <person name="Chen Z."/>
            <person name="Dunbar C."/>
            <person name="Freedman E."/>
            <person name="Gearin G."/>
            <person name="Gellesch M."/>
            <person name="Goldberg J."/>
            <person name="Griggs A."/>
            <person name="Gujja S."/>
            <person name="Heiman D."/>
            <person name="Howarth C."/>
            <person name="Larson L."/>
            <person name="Lui A."/>
            <person name="MacDonald P.J.P."/>
            <person name="Mehta T."/>
            <person name="Montmayeur A."/>
            <person name="Murphy C."/>
            <person name="Neiman D."/>
            <person name="Pearson M."/>
            <person name="Priest M."/>
            <person name="Roberts A."/>
            <person name="Saif S."/>
            <person name="Shea T."/>
            <person name="Shenoy N."/>
            <person name="Sisk P."/>
            <person name="Stolte C."/>
            <person name="Sykes S."/>
            <person name="Yandava C."/>
            <person name="Wortman J."/>
            <person name="Nusbaum C."/>
            <person name="Birren B."/>
        </authorList>
    </citation>
    <scope>NUCLEOTIDE SEQUENCE</scope>
    <source>
        <strain evidence="8">R3-111a-1</strain>
    </source>
</reference>
<name>J3NMC9_GAET3</name>
<dbReference type="InterPro" id="IPR001138">
    <property type="entry name" value="Zn2Cys6_DnaBD"/>
</dbReference>
<reference evidence="9" key="4">
    <citation type="journal article" date="2015" name="G3 (Bethesda)">
        <title>Genome sequences of three phytopathogenic species of the Magnaporthaceae family of fungi.</title>
        <authorList>
            <person name="Okagaki L.H."/>
            <person name="Nunes C.C."/>
            <person name="Sailsbery J."/>
            <person name="Clay B."/>
            <person name="Brown D."/>
            <person name="John T."/>
            <person name="Oh Y."/>
            <person name="Young N."/>
            <person name="Fitzgerald M."/>
            <person name="Haas B.J."/>
            <person name="Zeng Q."/>
            <person name="Young S."/>
            <person name="Adiconis X."/>
            <person name="Fan L."/>
            <person name="Levin J.Z."/>
            <person name="Mitchell T.K."/>
            <person name="Okubara P.A."/>
            <person name="Farman M.L."/>
            <person name="Kohn L.M."/>
            <person name="Birren B."/>
            <person name="Ma L.-J."/>
            <person name="Dean R.A."/>
        </authorList>
    </citation>
    <scope>NUCLEOTIDE SEQUENCE</scope>
    <source>
        <strain evidence="9">R3-111a-1</strain>
    </source>
</reference>
<dbReference type="EnsemblFungi" id="EJT82460">
    <property type="protein sequence ID" value="EJT82460"/>
    <property type="gene ID" value="GGTG_02433"/>
</dbReference>
<keyword evidence="10" id="KW-1185">Reference proteome</keyword>
<dbReference type="GO" id="GO:0000976">
    <property type="term" value="F:transcription cis-regulatory region binding"/>
    <property type="evidence" value="ECO:0007669"/>
    <property type="project" value="TreeGrafter"/>
</dbReference>
<keyword evidence="3" id="KW-0805">Transcription regulation</keyword>
<evidence type="ECO:0000256" key="2">
    <source>
        <dbReference type="ARBA" id="ARBA00022833"/>
    </source>
</evidence>